<dbReference type="InterPro" id="IPR015421">
    <property type="entry name" value="PyrdxlP-dep_Trfase_major"/>
</dbReference>
<sequence length="226" mass="24617">MGSLSSMNNIEPAGKSFPNVVNINPLDPEEFRRQGHMMIDFLADYYQNIDKYPVLSQVEPGYLRKLLPMSAPDVGEPVEAILEDVQKHIIPAARDQMLTKIGRHNIGKLVVYGSDQTHCALAKAAKISGIAPHNIRAIRTKMETLFGLSPESLRTTIIKDVNAGLIPLYLCATVGTTSTTAVDPVGPLCNVAQEYGIWVHVDAAYAGSACICPEFRHFINGVEGSN</sequence>
<dbReference type="STRING" id="210143.A0A1R3HXH5"/>
<dbReference type="GO" id="GO:0016831">
    <property type="term" value="F:carboxy-lyase activity"/>
    <property type="evidence" value="ECO:0007669"/>
    <property type="project" value="UniProtKB-KW"/>
</dbReference>
<dbReference type="GO" id="GO:0006520">
    <property type="term" value="P:amino acid metabolic process"/>
    <property type="evidence" value="ECO:0007669"/>
    <property type="project" value="InterPro"/>
</dbReference>
<evidence type="ECO:0000256" key="1">
    <source>
        <dbReference type="ARBA" id="ARBA00001933"/>
    </source>
</evidence>
<dbReference type="PRINTS" id="PR00800">
    <property type="entry name" value="YHDCRBOXLASE"/>
</dbReference>
<evidence type="ECO:0000313" key="6">
    <source>
        <dbReference type="EMBL" id="OMO75000.1"/>
    </source>
</evidence>
<evidence type="ECO:0000313" key="7">
    <source>
        <dbReference type="Proteomes" id="UP000188268"/>
    </source>
</evidence>
<dbReference type="EMBL" id="AWWV01011048">
    <property type="protein sequence ID" value="OMO75000.1"/>
    <property type="molecule type" value="Genomic_DNA"/>
</dbReference>
<dbReference type="GO" id="GO:0019752">
    <property type="term" value="P:carboxylic acid metabolic process"/>
    <property type="evidence" value="ECO:0007669"/>
    <property type="project" value="InterPro"/>
</dbReference>
<keyword evidence="4 5" id="KW-0456">Lyase</keyword>
<comment type="cofactor">
    <cofactor evidence="1 5">
        <name>pyridoxal 5'-phosphate</name>
        <dbReference type="ChEBI" id="CHEBI:597326"/>
    </cofactor>
</comment>
<keyword evidence="3 5" id="KW-0663">Pyridoxal phosphate</keyword>
<reference evidence="6 7" key="1">
    <citation type="submission" date="2013-09" db="EMBL/GenBank/DDBJ databases">
        <title>Corchorus capsularis genome sequencing.</title>
        <authorList>
            <person name="Alam M."/>
            <person name="Haque M.S."/>
            <person name="Islam M.S."/>
            <person name="Emdad E.M."/>
            <person name="Islam M.M."/>
            <person name="Ahmed B."/>
            <person name="Halim A."/>
            <person name="Hossen Q.M.M."/>
            <person name="Hossain M.Z."/>
            <person name="Ahmed R."/>
            <person name="Khan M.M."/>
            <person name="Islam R."/>
            <person name="Rashid M.M."/>
            <person name="Khan S.A."/>
            <person name="Rahman M.S."/>
            <person name="Alam M."/>
        </authorList>
    </citation>
    <scope>NUCLEOTIDE SEQUENCE [LARGE SCALE GENOMIC DNA]</scope>
    <source>
        <strain evidence="7">cv. CVL-1</strain>
        <tissue evidence="6">Whole seedling</tissue>
    </source>
</reference>
<dbReference type="PANTHER" id="PTHR11999:SF96">
    <property type="entry name" value="TYROSINE DECARBOXYLASE"/>
    <property type="match status" value="1"/>
</dbReference>
<keyword evidence="7" id="KW-1185">Reference proteome</keyword>
<evidence type="ECO:0000256" key="4">
    <source>
        <dbReference type="ARBA" id="ARBA00023239"/>
    </source>
</evidence>
<protein>
    <submittedName>
        <fullName evidence="6">Pyridoxal phosphate-dependent decarboxylase</fullName>
    </submittedName>
</protein>
<dbReference type="InterPro" id="IPR002129">
    <property type="entry name" value="PyrdxlP-dep_de-COase"/>
</dbReference>
<accession>A0A1R3HXH5</accession>
<evidence type="ECO:0000256" key="2">
    <source>
        <dbReference type="ARBA" id="ARBA00022793"/>
    </source>
</evidence>
<name>A0A1R3HXH5_COCAP</name>
<comment type="similarity">
    <text evidence="5">Belongs to the group II decarboxylase family.</text>
</comment>
<dbReference type="GO" id="GO:0030170">
    <property type="term" value="F:pyridoxal phosphate binding"/>
    <property type="evidence" value="ECO:0007669"/>
    <property type="project" value="InterPro"/>
</dbReference>
<gene>
    <name evidence="6" type="ORF">CCACVL1_16370</name>
</gene>
<dbReference type="PANTHER" id="PTHR11999">
    <property type="entry name" value="GROUP II PYRIDOXAL-5-PHOSPHATE DECARBOXYLASE"/>
    <property type="match status" value="1"/>
</dbReference>
<dbReference type="Proteomes" id="UP000188268">
    <property type="component" value="Unassembled WGS sequence"/>
</dbReference>
<dbReference type="OrthoDB" id="639767at2759"/>
<comment type="caution">
    <text evidence="6">The sequence shown here is derived from an EMBL/GenBank/DDBJ whole genome shotgun (WGS) entry which is preliminary data.</text>
</comment>
<dbReference type="Gene3D" id="3.40.640.10">
    <property type="entry name" value="Type I PLP-dependent aspartate aminotransferase-like (Major domain)"/>
    <property type="match status" value="1"/>
</dbReference>
<dbReference type="SUPFAM" id="SSF53383">
    <property type="entry name" value="PLP-dependent transferases"/>
    <property type="match status" value="1"/>
</dbReference>
<dbReference type="Pfam" id="PF00282">
    <property type="entry name" value="Pyridoxal_deC"/>
    <property type="match status" value="1"/>
</dbReference>
<keyword evidence="2" id="KW-0210">Decarboxylase</keyword>
<evidence type="ECO:0000256" key="5">
    <source>
        <dbReference type="RuleBase" id="RU000382"/>
    </source>
</evidence>
<dbReference type="InterPro" id="IPR015424">
    <property type="entry name" value="PyrdxlP-dep_Trfase"/>
</dbReference>
<dbReference type="GO" id="GO:0005737">
    <property type="term" value="C:cytoplasm"/>
    <property type="evidence" value="ECO:0007669"/>
    <property type="project" value="TreeGrafter"/>
</dbReference>
<organism evidence="6 7">
    <name type="scientific">Corchorus capsularis</name>
    <name type="common">Jute</name>
    <dbReference type="NCBI Taxonomy" id="210143"/>
    <lineage>
        <taxon>Eukaryota</taxon>
        <taxon>Viridiplantae</taxon>
        <taxon>Streptophyta</taxon>
        <taxon>Embryophyta</taxon>
        <taxon>Tracheophyta</taxon>
        <taxon>Spermatophyta</taxon>
        <taxon>Magnoliopsida</taxon>
        <taxon>eudicotyledons</taxon>
        <taxon>Gunneridae</taxon>
        <taxon>Pentapetalae</taxon>
        <taxon>rosids</taxon>
        <taxon>malvids</taxon>
        <taxon>Malvales</taxon>
        <taxon>Malvaceae</taxon>
        <taxon>Grewioideae</taxon>
        <taxon>Apeibeae</taxon>
        <taxon>Corchorus</taxon>
    </lineage>
</organism>
<evidence type="ECO:0000256" key="3">
    <source>
        <dbReference type="ARBA" id="ARBA00022898"/>
    </source>
</evidence>
<dbReference type="OMA" id="CLGFTWT"/>
<dbReference type="Gramene" id="OMO75000">
    <property type="protein sequence ID" value="OMO75000"/>
    <property type="gene ID" value="CCACVL1_16370"/>
</dbReference>
<dbReference type="AlphaFoldDB" id="A0A1R3HXH5"/>
<proteinExistence type="inferred from homology"/>
<dbReference type="InterPro" id="IPR010977">
    <property type="entry name" value="Aromatic_deC"/>
</dbReference>